<evidence type="ECO:0000256" key="1">
    <source>
        <dbReference type="SAM" id="Coils"/>
    </source>
</evidence>
<keyword evidence="1" id="KW-0175">Coiled coil</keyword>
<feature type="coiled-coil region" evidence="1">
    <location>
        <begin position="107"/>
        <end position="134"/>
    </location>
</feature>
<feature type="region of interest" description="Disordered" evidence="2">
    <location>
        <begin position="374"/>
        <end position="435"/>
    </location>
</feature>
<evidence type="ECO:0000256" key="2">
    <source>
        <dbReference type="SAM" id="MobiDB-lite"/>
    </source>
</evidence>
<accession>A0A078A0Q4</accession>
<proteinExistence type="predicted"/>
<feature type="region of interest" description="Disordered" evidence="2">
    <location>
        <begin position="337"/>
        <end position="357"/>
    </location>
</feature>
<sequence length="435" mass="50521">MEYLKATTTLLITGAISYFTYEQIRLNKEKKDSEVVCERVFQEQVIDAFPVVKLKYQKYKSMRDEGKQVKNSTELREKLFQQITVDLVDELCSRHKITSQRYNEWYNDAKNEQAKNFSSRLEEAALELQNLDESPKAIEYDIKEQLKRKEVASLAFRVFCDFQKYRVQDVLVHSLDYLKSQTDKYTLLHQIIDDEKQWGEVFKAMNIELNEGESAQLEFRKAYYKFKFDRSWNSEIQKIENEHYTIMGALIEFTKEIAGQKRFSVNPLGLSLSSTEYQVQLFELPMIADLSEELQHMLQQSFRIKFGRKATSIEIKHQRLLDQIQAIVNRNTYKNINSNNVTPSAGGQSVNSGSNTNKNLRNLLGQSIVSRVRGTEQSSDINQSFSGTTNTRRRARQNAKQNLDESQALDQSVNQSQSDILDQSKVDISQIEAEQ</sequence>
<organism evidence="3 4">
    <name type="scientific">Stylonychia lemnae</name>
    <name type="common">Ciliate</name>
    <dbReference type="NCBI Taxonomy" id="5949"/>
    <lineage>
        <taxon>Eukaryota</taxon>
        <taxon>Sar</taxon>
        <taxon>Alveolata</taxon>
        <taxon>Ciliophora</taxon>
        <taxon>Intramacronucleata</taxon>
        <taxon>Spirotrichea</taxon>
        <taxon>Stichotrichia</taxon>
        <taxon>Sporadotrichida</taxon>
        <taxon>Oxytrichidae</taxon>
        <taxon>Stylonychinae</taxon>
        <taxon>Stylonychia</taxon>
    </lineage>
</organism>
<protein>
    <submittedName>
        <fullName evidence="3">Uncharacterized protein</fullName>
    </submittedName>
</protein>
<reference evidence="3 4" key="1">
    <citation type="submission" date="2014-06" db="EMBL/GenBank/DDBJ databases">
        <authorList>
            <person name="Swart Estienne"/>
        </authorList>
    </citation>
    <scope>NUCLEOTIDE SEQUENCE [LARGE SCALE GENOMIC DNA]</scope>
    <source>
        <strain evidence="3 4">130c</strain>
    </source>
</reference>
<dbReference type="AlphaFoldDB" id="A0A078A0Q4"/>
<feature type="compositionally biased region" description="Polar residues" evidence="2">
    <location>
        <begin position="404"/>
        <end position="421"/>
    </location>
</feature>
<dbReference type="Proteomes" id="UP000039865">
    <property type="component" value="Unassembled WGS sequence"/>
</dbReference>
<keyword evidence="4" id="KW-1185">Reference proteome</keyword>
<name>A0A078A0Q4_STYLE</name>
<evidence type="ECO:0000313" key="3">
    <source>
        <dbReference type="EMBL" id="CDW74379.1"/>
    </source>
</evidence>
<gene>
    <name evidence="3" type="primary">Contig13943.g690</name>
    <name evidence="3" type="ORF">STYLEM_3358</name>
</gene>
<feature type="compositionally biased region" description="Polar residues" evidence="2">
    <location>
        <begin position="374"/>
        <end position="387"/>
    </location>
</feature>
<dbReference type="EMBL" id="CCKQ01003257">
    <property type="protein sequence ID" value="CDW74379.1"/>
    <property type="molecule type" value="Genomic_DNA"/>
</dbReference>
<dbReference type="InParanoid" id="A0A078A0Q4"/>
<evidence type="ECO:0000313" key="4">
    <source>
        <dbReference type="Proteomes" id="UP000039865"/>
    </source>
</evidence>